<keyword evidence="3" id="KW-0732">Signal</keyword>
<dbReference type="PANTHER" id="PTHR10795">
    <property type="entry name" value="PROPROTEIN CONVERTASE SUBTILISIN/KEXIN"/>
    <property type="match status" value="1"/>
</dbReference>
<dbReference type="GO" id="GO:0005576">
    <property type="term" value="C:extracellular region"/>
    <property type="evidence" value="ECO:0007669"/>
    <property type="project" value="UniProtKB-SubCell"/>
</dbReference>
<dbReference type="InterPro" id="IPR045051">
    <property type="entry name" value="SBT"/>
</dbReference>
<evidence type="ECO:0000313" key="7">
    <source>
        <dbReference type="Proteomes" id="UP001154282"/>
    </source>
</evidence>
<dbReference type="Proteomes" id="UP001154282">
    <property type="component" value="Unassembled WGS sequence"/>
</dbReference>
<accession>A0AAV0MTR4</accession>
<sequence length="189" mass="19392">MPAVLEKWKGKCEEADRKLIGSRLFLKGTKVGPGSASDESLSHGTHICSTAAGNFVPGASYSGHAKGTARGVASRAHIAIYAVANSESENPSSVDVLAAFDQAMGDGVDVISLSIGVDVPSPYEDAISMPSLTAVDRGIFVAAAAANNPARWALQNGAPWISTVGAGTVDRSFTAQIVLSNGAMIEGYL</sequence>
<comment type="similarity">
    <text evidence="2 4">Belongs to the peptidase S8 family.</text>
</comment>
<evidence type="ECO:0000256" key="3">
    <source>
        <dbReference type="ARBA" id="ARBA00022729"/>
    </source>
</evidence>
<comment type="subcellular location">
    <subcellularLocation>
        <location evidence="1">Secreted</location>
    </subcellularLocation>
</comment>
<proteinExistence type="inferred from homology"/>
<dbReference type="InterPro" id="IPR036852">
    <property type="entry name" value="Peptidase_S8/S53_dom_sf"/>
</dbReference>
<dbReference type="AlphaFoldDB" id="A0AAV0MTR4"/>
<keyword evidence="7" id="KW-1185">Reference proteome</keyword>
<comment type="caution">
    <text evidence="6">The sequence shown here is derived from an EMBL/GenBank/DDBJ whole genome shotgun (WGS) entry which is preliminary data.</text>
</comment>
<gene>
    <name evidence="6" type="ORF">LITE_LOCUS30210</name>
</gene>
<evidence type="ECO:0000256" key="4">
    <source>
        <dbReference type="PROSITE-ProRule" id="PRU01240"/>
    </source>
</evidence>
<dbReference type="GO" id="GO:0006508">
    <property type="term" value="P:proteolysis"/>
    <property type="evidence" value="ECO:0007669"/>
    <property type="project" value="InterPro"/>
</dbReference>
<dbReference type="InterPro" id="IPR000209">
    <property type="entry name" value="Peptidase_S8/S53_dom"/>
</dbReference>
<evidence type="ECO:0000313" key="6">
    <source>
        <dbReference type="EMBL" id="CAI0449504.1"/>
    </source>
</evidence>
<dbReference type="PROSITE" id="PS00137">
    <property type="entry name" value="SUBTILASE_HIS"/>
    <property type="match status" value="1"/>
</dbReference>
<organism evidence="6 7">
    <name type="scientific">Linum tenue</name>
    <dbReference type="NCBI Taxonomy" id="586396"/>
    <lineage>
        <taxon>Eukaryota</taxon>
        <taxon>Viridiplantae</taxon>
        <taxon>Streptophyta</taxon>
        <taxon>Embryophyta</taxon>
        <taxon>Tracheophyta</taxon>
        <taxon>Spermatophyta</taxon>
        <taxon>Magnoliopsida</taxon>
        <taxon>eudicotyledons</taxon>
        <taxon>Gunneridae</taxon>
        <taxon>Pentapetalae</taxon>
        <taxon>rosids</taxon>
        <taxon>fabids</taxon>
        <taxon>Malpighiales</taxon>
        <taxon>Linaceae</taxon>
        <taxon>Linum</taxon>
    </lineage>
</organism>
<name>A0AAV0MTR4_9ROSI</name>
<comment type="caution">
    <text evidence="4">Lacks conserved residue(s) required for the propagation of feature annotation.</text>
</comment>
<dbReference type="GO" id="GO:0004252">
    <property type="term" value="F:serine-type endopeptidase activity"/>
    <property type="evidence" value="ECO:0007669"/>
    <property type="project" value="InterPro"/>
</dbReference>
<dbReference type="SUPFAM" id="SSF52743">
    <property type="entry name" value="Subtilisin-like"/>
    <property type="match status" value="1"/>
</dbReference>
<evidence type="ECO:0000256" key="1">
    <source>
        <dbReference type="ARBA" id="ARBA00004613"/>
    </source>
</evidence>
<dbReference type="Pfam" id="PF00082">
    <property type="entry name" value="Peptidase_S8"/>
    <property type="match status" value="1"/>
</dbReference>
<protein>
    <recommendedName>
        <fullName evidence="5">Peptidase S8/S53 domain-containing protein</fullName>
    </recommendedName>
</protein>
<dbReference type="Gene3D" id="3.50.30.30">
    <property type="match status" value="1"/>
</dbReference>
<dbReference type="EMBL" id="CAMGYJ010000007">
    <property type="protein sequence ID" value="CAI0449504.1"/>
    <property type="molecule type" value="Genomic_DNA"/>
</dbReference>
<evidence type="ECO:0000259" key="5">
    <source>
        <dbReference type="Pfam" id="PF00082"/>
    </source>
</evidence>
<dbReference type="PROSITE" id="PS51892">
    <property type="entry name" value="SUBTILASE"/>
    <property type="match status" value="1"/>
</dbReference>
<feature type="domain" description="Peptidase S8/S53" evidence="5">
    <location>
        <begin position="31"/>
        <end position="170"/>
    </location>
</feature>
<evidence type="ECO:0000256" key="2">
    <source>
        <dbReference type="ARBA" id="ARBA00011073"/>
    </source>
</evidence>
<dbReference type="Gene3D" id="3.40.50.200">
    <property type="entry name" value="Peptidase S8/S53 domain"/>
    <property type="match status" value="1"/>
</dbReference>
<dbReference type="InterPro" id="IPR022398">
    <property type="entry name" value="Peptidase_S8_His-AS"/>
</dbReference>
<reference evidence="6" key="1">
    <citation type="submission" date="2022-08" db="EMBL/GenBank/DDBJ databases">
        <authorList>
            <person name="Gutierrez-Valencia J."/>
        </authorList>
    </citation>
    <scope>NUCLEOTIDE SEQUENCE</scope>
</reference>